<dbReference type="STRING" id="323848.Nmul_A0268"/>
<proteinExistence type="predicted"/>
<name>Q2YCE5_NITMU</name>
<keyword evidence="4" id="KW-1185">Reference proteome</keyword>
<dbReference type="HOGENOM" id="CLU_780549_0_0_4"/>
<feature type="transmembrane region" description="Helical" evidence="1">
    <location>
        <begin position="111"/>
        <end position="132"/>
    </location>
</feature>
<keyword evidence="1" id="KW-1133">Transmembrane helix</keyword>
<reference evidence="4" key="1">
    <citation type="submission" date="2005-08" db="EMBL/GenBank/DDBJ databases">
        <title>Complete sequence of chromosome 1 of Nitrosospira multiformis ATCC 25196.</title>
        <authorList>
            <person name="Copeland A."/>
            <person name="Lucas S."/>
            <person name="Lapidus A."/>
            <person name="Barry K."/>
            <person name="Detter J.C."/>
            <person name="Glavina T."/>
            <person name="Hammon N."/>
            <person name="Israni S."/>
            <person name="Pitluck S."/>
            <person name="Chain P."/>
            <person name="Malfatti S."/>
            <person name="Shin M."/>
            <person name="Vergez L."/>
            <person name="Schmutz J."/>
            <person name="Larimer F."/>
            <person name="Land M."/>
            <person name="Hauser L."/>
            <person name="Kyrpides N."/>
            <person name="Lykidis A."/>
            <person name="Richardson P."/>
        </authorList>
    </citation>
    <scope>NUCLEOTIDE SEQUENCE [LARGE SCALE GENOMIC DNA]</scope>
    <source>
        <strain evidence="4">ATCC 25196 / NCIMB 11849 / C 71</strain>
    </source>
</reference>
<feature type="transmembrane region" description="Helical" evidence="1">
    <location>
        <begin position="254"/>
        <end position="272"/>
    </location>
</feature>
<feature type="transmembrane region" description="Helical" evidence="1">
    <location>
        <begin position="51"/>
        <end position="72"/>
    </location>
</feature>
<dbReference type="AlphaFoldDB" id="Q2YCE5"/>
<reference evidence="3 4" key="2">
    <citation type="journal article" date="2008" name="Appl. Environ. Microbiol.">
        <title>Complete genome sequence of Nitrosospira multiformis, an ammonia-oxidizing bacterium from the soil environment.</title>
        <authorList>
            <person name="Norton J.M."/>
            <person name="Klotz M.G."/>
            <person name="Stein L.Y."/>
            <person name="Arp D.J."/>
            <person name="Bottomley P.J."/>
            <person name="Chain P.S."/>
            <person name="Hauser L.J."/>
            <person name="Land M.L."/>
            <person name="Larimer F.W."/>
            <person name="Shin M.W."/>
            <person name="Starkenburg S.R."/>
        </authorList>
    </citation>
    <scope>NUCLEOTIDE SEQUENCE [LARGE SCALE GENOMIC DNA]</scope>
    <source>
        <strain evidence="4">ATCC 25196 / NCIMB 11849 / C 71</strain>
    </source>
</reference>
<evidence type="ECO:0000313" key="4">
    <source>
        <dbReference type="Proteomes" id="UP000002718"/>
    </source>
</evidence>
<gene>
    <name evidence="3" type="ordered locus">Nmul_A0268</name>
</gene>
<dbReference type="GO" id="GO:0006629">
    <property type="term" value="P:lipid metabolic process"/>
    <property type="evidence" value="ECO:0007669"/>
    <property type="project" value="InterPro"/>
</dbReference>
<feature type="transmembrane region" description="Helical" evidence="1">
    <location>
        <begin position="165"/>
        <end position="192"/>
    </location>
</feature>
<dbReference type="CDD" id="cd01060">
    <property type="entry name" value="Membrane-FADS-like"/>
    <property type="match status" value="1"/>
</dbReference>
<evidence type="ECO:0000313" key="3">
    <source>
        <dbReference type="EMBL" id="ABB73576.1"/>
    </source>
</evidence>
<feature type="domain" description="Fatty acid desaturase" evidence="2">
    <location>
        <begin position="80"/>
        <end position="343"/>
    </location>
</feature>
<accession>Q2YCE5</accession>
<evidence type="ECO:0000259" key="2">
    <source>
        <dbReference type="Pfam" id="PF00487"/>
    </source>
</evidence>
<dbReference type="Proteomes" id="UP000002718">
    <property type="component" value="Chromosome"/>
</dbReference>
<dbReference type="Pfam" id="PF00487">
    <property type="entry name" value="FA_desaturase"/>
    <property type="match status" value="1"/>
</dbReference>
<dbReference type="eggNOG" id="COG3239">
    <property type="taxonomic scope" value="Bacteria"/>
</dbReference>
<organism evidence="3 4">
    <name type="scientific">Nitrosospira multiformis (strain ATCC 25196 / NCIMB 11849 / C 71)</name>
    <dbReference type="NCBI Taxonomy" id="323848"/>
    <lineage>
        <taxon>Bacteria</taxon>
        <taxon>Pseudomonadati</taxon>
        <taxon>Pseudomonadota</taxon>
        <taxon>Betaproteobacteria</taxon>
        <taxon>Nitrosomonadales</taxon>
        <taxon>Nitrosomonadaceae</taxon>
        <taxon>Nitrosospira</taxon>
    </lineage>
</organism>
<dbReference type="InterPro" id="IPR005804">
    <property type="entry name" value="FA_desaturase_dom"/>
</dbReference>
<protein>
    <submittedName>
        <fullName evidence="3">Fatty acid desaturase</fullName>
    </submittedName>
</protein>
<feature type="transmembrane region" description="Helical" evidence="1">
    <location>
        <begin position="230"/>
        <end position="248"/>
    </location>
</feature>
<keyword evidence="1" id="KW-0812">Transmembrane</keyword>
<keyword evidence="1" id="KW-0472">Membrane</keyword>
<dbReference type="EMBL" id="CP000103">
    <property type="protein sequence ID" value="ABB73576.1"/>
    <property type="molecule type" value="Genomic_DNA"/>
</dbReference>
<evidence type="ECO:0000256" key="1">
    <source>
        <dbReference type="SAM" id="Phobius"/>
    </source>
</evidence>
<sequence length="390" mass="45327">MWKGSRWRVRSSRYQTKNSEYPEMMQIQPGQEFPLREAHNLVRDLMTPNPWIYWLDFLFHISLGWTAFLIILSMPLFSFWQLLAMLVATFAFYRAAIFVHELAHLRKGTFGFFRIIWNVTCGIPLLVPSFTYDGVHNDHHRRDVYGTAGDGEYIPFATLKPMVMVGYVLLSFILPLFFIVRFLLLTPLSYFIPPLRRILWERASSLTIDMNYKRAPNAIRNDRHWRIQEFGAFLFITAVVTCIALGILTPWFLVFWYVIAMFIFFINSLRTLSAHAYRNPGDGPMGFAEQYLDSINVPGNFLTGLWAPVGLRYHATHHLFMSMPYHNLAEAQRRLVNGLSDNTLYLTTVRAGMWDALRRIWEEAVANTRRNAASATVVELDDSVGRHRNA</sequence>
<feature type="transmembrane region" description="Helical" evidence="1">
    <location>
        <begin position="78"/>
        <end position="99"/>
    </location>
</feature>
<dbReference type="KEGG" id="nmu:Nmul_A0268"/>